<dbReference type="PATRIC" id="fig|543877.4.peg.2622"/>
<protein>
    <submittedName>
        <fullName evidence="4">Oxidoreductase</fullName>
    </submittedName>
</protein>
<dbReference type="GO" id="GO:0016491">
    <property type="term" value="F:oxidoreductase activity"/>
    <property type="evidence" value="ECO:0007669"/>
    <property type="project" value="UniProtKB-KW"/>
</dbReference>
<dbReference type="InterPro" id="IPR051687">
    <property type="entry name" value="Peroxisomal_Beta-Oxidation"/>
</dbReference>
<dbReference type="SUPFAM" id="SSF51735">
    <property type="entry name" value="NAD(P)-binding Rossmann-fold domains"/>
    <property type="match status" value="1"/>
</dbReference>
<evidence type="ECO:0000256" key="3">
    <source>
        <dbReference type="RuleBase" id="RU000363"/>
    </source>
</evidence>
<evidence type="ECO:0000256" key="1">
    <source>
        <dbReference type="ARBA" id="ARBA00006484"/>
    </source>
</evidence>
<dbReference type="Gene3D" id="3.40.50.720">
    <property type="entry name" value="NAD(P)-binding Rossmann-like Domain"/>
    <property type="match status" value="1"/>
</dbReference>
<evidence type="ECO:0000256" key="2">
    <source>
        <dbReference type="ARBA" id="ARBA00023002"/>
    </source>
</evidence>
<dbReference type="EMBL" id="CP011805">
    <property type="protein sequence ID" value="AKM08639.1"/>
    <property type="molecule type" value="Genomic_DNA"/>
</dbReference>
<comment type="similarity">
    <text evidence="1 3">Belongs to the short-chain dehydrogenases/reductases (SDR) family.</text>
</comment>
<proteinExistence type="inferred from homology"/>
<dbReference type="PRINTS" id="PR00080">
    <property type="entry name" value="SDRFAMILY"/>
</dbReference>
<accession>A0A0G3XDH4</accession>
<dbReference type="RefSeq" id="WP_150115294.1">
    <property type="nucleotide sequence ID" value="NZ_CP011805.1"/>
</dbReference>
<dbReference type="PRINTS" id="PR00081">
    <property type="entry name" value="GDHRDH"/>
</dbReference>
<dbReference type="CDD" id="cd05233">
    <property type="entry name" value="SDR_c"/>
    <property type="match status" value="1"/>
</dbReference>
<evidence type="ECO:0000313" key="5">
    <source>
        <dbReference type="Proteomes" id="UP000037643"/>
    </source>
</evidence>
<evidence type="ECO:0000313" key="4">
    <source>
        <dbReference type="EMBL" id="AKM08639.1"/>
    </source>
</evidence>
<keyword evidence="2" id="KW-0560">Oxidoreductase</keyword>
<dbReference type="InterPro" id="IPR002347">
    <property type="entry name" value="SDR_fam"/>
</dbReference>
<dbReference type="AlphaFoldDB" id="A0A0G3XDH4"/>
<dbReference type="Proteomes" id="UP000037643">
    <property type="component" value="Chromosome"/>
</dbReference>
<reference evidence="4 5" key="1">
    <citation type="submission" date="2015-06" db="EMBL/GenBank/DDBJ databases">
        <authorList>
            <person name="Kim K.M."/>
        </authorList>
    </citation>
    <scope>NUCLEOTIDE SEQUENCE [LARGE SCALE GENOMIC DNA]</scope>
    <source>
        <strain evidence="4 5">KCTC 22370</strain>
    </source>
</reference>
<dbReference type="InterPro" id="IPR036291">
    <property type="entry name" value="NAD(P)-bd_dom_sf"/>
</dbReference>
<dbReference type="Pfam" id="PF00106">
    <property type="entry name" value="adh_short"/>
    <property type="match status" value="1"/>
</dbReference>
<dbReference type="PANTHER" id="PTHR45024">
    <property type="entry name" value="DEHYDROGENASES, SHORT CHAIN"/>
    <property type="match status" value="1"/>
</dbReference>
<dbReference type="PANTHER" id="PTHR45024:SF2">
    <property type="entry name" value="SCP2 DOMAIN-CONTAINING PROTEIN"/>
    <property type="match status" value="1"/>
</dbReference>
<dbReference type="KEGG" id="amx:AM2010_2584"/>
<keyword evidence="5" id="KW-1185">Reference proteome</keyword>
<dbReference type="PROSITE" id="PS00061">
    <property type="entry name" value="ADH_SHORT"/>
    <property type="match status" value="1"/>
</dbReference>
<dbReference type="STRING" id="543877.AM2010_2584"/>
<dbReference type="OrthoDB" id="9804774at2"/>
<gene>
    <name evidence="4" type="ORF">AM2010_2584</name>
</gene>
<dbReference type="InterPro" id="IPR020904">
    <property type="entry name" value="Sc_DH/Rdtase_CS"/>
</dbReference>
<sequence length="299" mass="30663">MAITNRTDALDRVTLVTGAGAGLGAAFAWACAAEGDTVLVNNRVHPDRPSSAAALVEDLRAAGHRAGLDEHSVEPEGAAAAIVGSAIDQFGRLDAIILNAGISGPAAKVADSDPADLRDVLNINFFANAALVQAALPHLQRSPAGRIVLVASSAGLHGLRGRAPYAASKAALIAYGRSLALELARTDIRTNVIAPYAATKMTGAQDGKGDPRLSPDRAAPAAAWLASPACDVNGQIWVCGGGTFRRAAMVEGAGGGSADADTAWLARNAEEISDLAPYREMEGGEAAFADFYASIRERD</sequence>
<name>A0A0G3XDH4_9SPHN</name>
<organism evidence="4 5">
    <name type="scientific">Pelagerythrobacter marensis</name>
    <dbReference type="NCBI Taxonomy" id="543877"/>
    <lineage>
        <taxon>Bacteria</taxon>
        <taxon>Pseudomonadati</taxon>
        <taxon>Pseudomonadota</taxon>
        <taxon>Alphaproteobacteria</taxon>
        <taxon>Sphingomonadales</taxon>
        <taxon>Erythrobacteraceae</taxon>
        <taxon>Pelagerythrobacter</taxon>
    </lineage>
</organism>